<dbReference type="Gene3D" id="3.30.2020.30">
    <property type="match status" value="1"/>
</dbReference>
<dbReference type="Pfam" id="PF06155">
    <property type="entry name" value="GBBH-like_N"/>
    <property type="match status" value="1"/>
</dbReference>
<sequence length="131" mass="15220">MSTPIPVNVHYHKHDRDLELSYDVAGERLHFRLSAELLRVFSPSAEVRGHSPEQAVLQTGKKDVGLMNIEPVGNYALKLYFDDGHNSGLYSWAYLWEMCQHREQWWQDYLRRLEEAGASRESLGIAVRQLH</sequence>
<organism evidence="1 2">
    <name type="scientific">Kushneria phosphatilytica</name>
    <dbReference type="NCBI Taxonomy" id="657387"/>
    <lineage>
        <taxon>Bacteria</taxon>
        <taxon>Pseudomonadati</taxon>
        <taxon>Pseudomonadota</taxon>
        <taxon>Gammaproteobacteria</taxon>
        <taxon>Oceanospirillales</taxon>
        <taxon>Halomonadaceae</taxon>
        <taxon>Kushneria</taxon>
    </lineage>
</organism>
<protein>
    <submittedName>
        <fullName evidence="1">DUF971 domain-containing protein</fullName>
    </submittedName>
</protein>
<accession>A0A1S1NQ45</accession>
<dbReference type="STRING" id="657387.BH688_08765"/>
<evidence type="ECO:0000313" key="2">
    <source>
        <dbReference type="Proteomes" id="UP000322553"/>
    </source>
</evidence>
<dbReference type="EMBL" id="CP043420">
    <property type="protein sequence ID" value="QEL11946.1"/>
    <property type="molecule type" value="Genomic_DNA"/>
</dbReference>
<dbReference type="KEGG" id="kuy:FY550_12905"/>
<dbReference type="AlphaFoldDB" id="A0A1S1NQ45"/>
<dbReference type="InterPro" id="IPR010376">
    <property type="entry name" value="GBBH-like_N"/>
</dbReference>
<evidence type="ECO:0000313" key="1">
    <source>
        <dbReference type="EMBL" id="QEL11946.1"/>
    </source>
</evidence>
<dbReference type="InterPro" id="IPR038492">
    <property type="entry name" value="GBBH-like_N_sf"/>
</dbReference>
<dbReference type="OrthoDB" id="9794178at2"/>
<name>A0A1S1NQ45_9GAMM</name>
<dbReference type="PANTHER" id="PTHR35303">
    <property type="entry name" value="OS02G0197800 PROTEIN"/>
    <property type="match status" value="1"/>
</dbReference>
<reference evidence="1 2" key="1">
    <citation type="submission" date="2019-08" db="EMBL/GenBank/DDBJ databases">
        <title>Complete genome sequence of Kushneria sp. YCWA18, a halophilic phosphate-solubilizing bacterium isolated from Daqiao saltern in China.</title>
        <authorList>
            <person name="Du G.-X."/>
            <person name="Qu L.-Y."/>
        </authorList>
    </citation>
    <scope>NUCLEOTIDE SEQUENCE [LARGE SCALE GENOMIC DNA]</scope>
    <source>
        <strain evidence="1 2">YCWA18</strain>
    </source>
</reference>
<dbReference type="PANTHER" id="PTHR35303:SF5">
    <property type="entry name" value="OS02G0197800 PROTEIN"/>
    <property type="match status" value="1"/>
</dbReference>
<keyword evidence="2" id="KW-1185">Reference proteome</keyword>
<gene>
    <name evidence="1" type="ORF">FY550_12905</name>
</gene>
<dbReference type="Proteomes" id="UP000322553">
    <property type="component" value="Chromosome"/>
</dbReference>
<dbReference type="RefSeq" id="WP_070978500.1">
    <property type="nucleotide sequence ID" value="NZ_CP043420.1"/>
</dbReference>
<proteinExistence type="predicted"/>